<comment type="caution">
    <text evidence="1">The sequence shown here is derived from an EMBL/GenBank/DDBJ whole genome shotgun (WGS) entry which is preliminary data.</text>
</comment>
<organism evidence="1">
    <name type="scientific">Desulfofervidus auxilii</name>
    <dbReference type="NCBI Taxonomy" id="1621989"/>
    <lineage>
        <taxon>Bacteria</taxon>
        <taxon>Pseudomonadati</taxon>
        <taxon>Thermodesulfobacteriota</taxon>
        <taxon>Candidatus Desulfofervidia</taxon>
        <taxon>Candidatus Desulfofervidales</taxon>
        <taxon>Candidatus Desulfofervidaceae</taxon>
        <taxon>Candidatus Desulfofervidus</taxon>
    </lineage>
</organism>
<dbReference type="EMBL" id="DRBS01000280">
    <property type="protein sequence ID" value="HDD44685.1"/>
    <property type="molecule type" value="Genomic_DNA"/>
</dbReference>
<evidence type="ECO:0000313" key="1">
    <source>
        <dbReference type="EMBL" id="HDD44685.1"/>
    </source>
</evidence>
<proteinExistence type="predicted"/>
<protein>
    <submittedName>
        <fullName evidence="1">Uncharacterized protein</fullName>
    </submittedName>
</protein>
<name>A0A7C0U3S0_DESA2</name>
<accession>A0A7C0U3S0</accession>
<gene>
    <name evidence="1" type="ORF">ENG63_07490</name>
</gene>
<reference evidence="1" key="1">
    <citation type="journal article" date="2020" name="mSystems">
        <title>Genome- and Community-Level Interaction Insights into Carbon Utilization and Element Cycling Functions of Hydrothermarchaeota in Hydrothermal Sediment.</title>
        <authorList>
            <person name="Zhou Z."/>
            <person name="Liu Y."/>
            <person name="Xu W."/>
            <person name="Pan J."/>
            <person name="Luo Z.H."/>
            <person name="Li M."/>
        </authorList>
    </citation>
    <scope>NUCLEOTIDE SEQUENCE [LARGE SCALE GENOMIC DNA]</scope>
    <source>
        <strain evidence="1">HyVt-233</strain>
    </source>
</reference>
<dbReference type="Proteomes" id="UP000886289">
    <property type="component" value="Unassembled WGS sequence"/>
</dbReference>
<sequence>MKNLRKQFKIVETQNGFKIYVGKNLVAYAKKEFNKKIAKSLNSYWSKEKLLLRAIHSGGGIVSPIFLKEWLTKWLDCWINNPNYYLFNIDRRNEEELKEI</sequence>
<dbReference type="AlphaFoldDB" id="A0A7C0U3S0"/>